<dbReference type="EMBL" id="ML732168">
    <property type="protein sequence ID" value="KAB8077426.1"/>
    <property type="molecule type" value="Genomic_DNA"/>
</dbReference>
<dbReference type="Proteomes" id="UP000326565">
    <property type="component" value="Unassembled WGS sequence"/>
</dbReference>
<keyword evidence="1" id="KW-0175">Coiled coil</keyword>
<keyword evidence="3" id="KW-1185">Reference proteome</keyword>
<sequence>MARPSRLGKPPQKAHQRLTLLLDREDSTKEQISKEEFKEMIKTDLDRVFTMVETLINECEDTIKKLNNVITTQEERLAEQILEIENTAEDKQDAFTLRLARNTGPLVSVATSLRPSESLTSPVAVKAPLGSTSQPICAKVL</sequence>
<evidence type="ECO:0000313" key="3">
    <source>
        <dbReference type="Proteomes" id="UP000326565"/>
    </source>
</evidence>
<protein>
    <submittedName>
        <fullName evidence="2">Uncharacterized protein</fullName>
    </submittedName>
</protein>
<accession>A0A5N5X9X7</accession>
<dbReference type="AlphaFoldDB" id="A0A5N5X9X7"/>
<dbReference type="InterPro" id="IPR036141">
    <property type="entry name" value="MukF_M_sp"/>
</dbReference>
<reference evidence="2 3" key="1">
    <citation type="submission" date="2019-04" db="EMBL/GenBank/DDBJ databases">
        <title>Friends and foes A comparative genomics study of 23 Aspergillus species from section Flavi.</title>
        <authorList>
            <consortium name="DOE Joint Genome Institute"/>
            <person name="Kjaerbolling I."/>
            <person name="Vesth T."/>
            <person name="Frisvad J.C."/>
            <person name="Nybo J.L."/>
            <person name="Theobald S."/>
            <person name="Kildgaard S."/>
            <person name="Isbrandt T."/>
            <person name="Kuo A."/>
            <person name="Sato A."/>
            <person name="Lyhne E.K."/>
            <person name="Kogle M.E."/>
            <person name="Wiebenga A."/>
            <person name="Kun R.S."/>
            <person name="Lubbers R.J."/>
            <person name="Makela M.R."/>
            <person name="Barry K."/>
            <person name="Chovatia M."/>
            <person name="Clum A."/>
            <person name="Daum C."/>
            <person name="Haridas S."/>
            <person name="He G."/>
            <person name="LaButti K."/>
            <person name="Lipzen A."/>
            <person name="Mondo S."/>
            <person name="Riley R."/>
            <person name="Salamov A."/>
            <person name="Simmons B.A."/>
            <person name="Magnuson J.K."/>
            <person name="Henrissat B."/>
            <person name="Mortensen U.H."/>
            <person name="Larsen T.O."/>
            <person name="Devries R.P."/>
            <person name="Grigoriev I.V."/>
            <person name="Machida M."/>
            <person name="Baker S.E."/>
            <person name="Andersen M.R."/>
        </authorList>
    </citation>
    <scope>NUCLEOTIDE SEQUENCE [LARGE SCALE GENOMIC DNA]</scope>
    <source>
        <strain evidence="2 3">CBS 151.66</strain>
    </source>
</reference>
<dbReference type="SUPFAM" id="SSF140570">
    <property type="entry name" value="MukF C-terminal domain-like"/>
    <property type="match status" value="1"/>
</dbReference>
<evidence type="ECO:0000256" key="1">
    <source>
        <dbReference type="SAM" id="Coils"/>
    </source>
</evidence>
<dbReference type="Gene3D" id="1.20.58.590">
    <property type="entry name" value="Chromosome partition protein MukF, middle domain"/>
    <property type="match status" value="1"/>
</dbReference>
<proteinExistence type="predicted"/>
<name>A0A5N5X9X7_9EURO</name>
<gene>
    <name evidence="2" type="ORF">BDV29DRAFT_168167</name>
</gene>
<evidence type="ECO:0000313" key="2">
    <source>
        <dbReference type="EMBL" id="KAB8077426.1"/>
    </source>
</evidence>
<organism evidence="2 3">
    <name type="scientific">Aspergillus leporis</name>
    <dbReference type="NCBI Taxonomy" id="41062"/>
    <lineage>
        <taxon>Eukaryota</taxon>
        <taxon>Fungi</taxon>
        <taxon>Dikarya</taxon>
        <taxon>Ascomycota</taxon>
        <taxon>Pezizomycotina</taxon>
        <taxon>Eurotiomycetes</taxon>
        <taxon>Eurotiomycetidae</taxon>
        <taxon>Eurotiales</taxon>
        <taxon>Aspergillaceae</taxon>
        <taxon>Aspergillus</taxon>
        <taxon>Aspergillus subgen. Circumdati</taxon>
    </lineage>
</organism>
<feature type="coiled-coil region" evidence="1">
    <location>
        <begin position="56"/>
        <end position="94"/>
    </location>
</feature>